<feature type="transmembrane region" description="Helical" evidence="1">
    <location>
        <begin position="12"/>
        <end position="30"/>
    </location>
</feature>
<evidence type="ECO:0000313" key="3">
    <source>
        <dbReference type="Proteomes" id="UP000672027"/>
    </source>
</evidence>
<keyword evidence="1" id="KW-0812">Transmembrane</keyword>
<keyword evidence="1" id="KW-0472">Membrane</keyword>
<name>A0ABX7X5U3_9GAMM</name>
<proteinExistence type="predicted"/>
<keyword evidence="1" id="KW-1133">Transmembrane helix</keyword>
<keyword evidence="3" id="KW-1185">Reference proteome</keyword>
<dbReference type="RefSeq" id="WP_210229492.1">
    <property type="nucleotide sequence ID" value="NZ_CP072800.1"/>
</dbReference>
<evidence type="ECO:0000256" key="1">
    <source>
        <dbReference type="SAM" id="Phobius"/>
    </source>
</evidence>
<dbReference type="EMBL" id="CP072800">
    <property type="protein sequence ID" value="QTR51246.1"/>
    <property type="molecule type" value="Genomic_DNA"/>
</dbReference>
<sequence length="52" mass="5915">MKKNGPVTIMTLLYLTIMAVIVLTIFTLAAEEKIEQAKKEMRIQCVTNSKRC</sequence>
<evidence type="ECO:0000313" key="2">
    <source>
        <dbReference type="EMBL" id="QTR51246.1"/>
    </source>
</evidence>
<reference evidence="2 3" key="1">
    <citation type="submission" date="2021-04" db="EMBL/GenBank/DDBJ databases">
        <title>Genomics, taxonomy and metabolism of representatives of sulfur bacteria of the genus Thiothrix: Thiothrix fructosivorans QT, Thiothrix unzii A1T and three new species, Thiothrix subterranea sp. nov., Thiothrix litoralis sp. nov. and 'Candidatus Thiothrix anitrata' sp. nov.</title>
        <authorList>
            <person name="Ravin N.V."/>
            <person name="Smolyakov D."/>
            <person name="Rudenko T.S."/>
            <person name="Mardanov A.V."/>
            <person name="Beletsky A.V."/>
            <person name="Markov N.D."/>
            <person name="Fomenkov A.I."/>
            <person name="Roberts R.J."/>
            <person name="Karnachuk O.V."/>
            <person name="Novikov A."/>
            <person name="Grabovich M.Y."/>
        </authorList>
    </citation>
    <scope>NUCLEOTIDE SEQUENCE [LARGE SCALE GENOMIC DNA]</scope>
    <source>
        <strain evidence="2 3">A52</strain>
    </source>
</reference>
<dbReference type="Proteomes" id="UP000672027">
    <property type="component" value="Chromosome"/>
</dbReference>
<gene>
    <name evidence="2" type="ORF">J8380_06770</name>
</gene>
<protein>
    <submittedName>
        <fullName evidence="2">Uncharacterized protein</fullName>
    </submittedName>
</protein>
<accession>A0ABX7X5U3</accession>
<organism evidence="2 3">
    <name type="scientific">Candidatus Thiothrix anitrata</name>
    <dbReference type="NCBI Taxonomy" id="2823902"/>
    <lineage>
        <taxon>Bacteria</taxon>
        <taxon>Pseudomonadati</taxon>
        <taxon>Pseudomonadota</taxon>
        <taxon>Gammaproteobacteria</taxon>
        <taxon>Thiotrichales</taxon>
        <taxon>Thiotrichaceae</taxon>
        <taxon>Thiothrix</taxon>
    </lineage>
</organism>